<dbReference type="PROSITE" id="PS51671">
    <property type="entry name" value="ACT"/>
    <property type="match status" value="1"/>
</dbReference>
<dbReference type="GO" id="GO:0004664">
    <property type="term" value="F:prephenate dehydratase activity"/>
    <property type="evidence" value="ECO:0007669"/>
    <property type="project" value="UniProtKB-EC"/>
</dbReference>
<dbReference type="PROSITE" id="PS51171">
    <property type="entry name" value="PREPHENATE_DEHYDR_3"/>
    <property type="match status" value="1"/>
</dbReference>
<keyword evidence="6 10" id="KW-0456">Lyase</keyword>
<reference evidence="10 11" key="1">
    <citation type="submission" date="2016-04" db="EMBL/GenBank/DDBJ databases">
        <title>Genome sequence of Methanobrevibacter curvatus DSM 11111.</title>
        <authorList>
            <person name="Poehlein A."/>
            <person name="Seedorf H."/>
            <person name="Daniel R."/>
        </authorList>
    </citation>
    <scope>NUCLEOTIDE SEQUENCE [LARGE SCALE GENOMIC DNA]</scope>
    <source>
        <strain evidence="10 11">DSM 11111</strain>
    </source>
</reference>
<dbReference type="Proteomes" id="UP000077245">
    <property type="component" value="Unassembled WGS sequence"/>
</dbReference>
<evidence type="ECO:0000313" key="11">
    <source>
        <dbReference type="Proteomes" id="UP000077245"/>
    </source>
</evidence>
<dbReference type="InterPro" id="IPR045865">
    <property type="entry name" value="ACT-like_dom_sf"/>
</dbReference>
<dbReference type="PROSITE" id="PS00857">
    <property type="entry name" value="PREPHENATE_DEHYDR_1"/>
    <property type="match status" value="1"/>
</dbReference>
<evidence type="ECO:0000256" key="5">
    <source>
        <dbReference type="ARBA" id="ARBA00023222"/>
    </source>
</evidence>
<keyword evidence="3" id="KW-0028">Amino-acid biosynthesis</keyword>
<dbReference type="PATRIC" id="fig|49547.3.peg.150"/>
<evidence type="ECO:0000256" key="4">
    <source>
        <dbReference type="ARBA" id="ARBA00023141"/>
    </source>
</evidence>
<evidence type="ECO:0000256" key="1">
    <source>
        <dbReference type="ARBA" id="ARBA00004741"/>
    </source>
</evidence>
<keyword evidence="5" id="KW-0584">Phenylalanine biosynthesis</keyword>
<comment type="catalytic activity">
    <reaction evidence="7">
        <text>prephenate + H(+) = 3-phenylpyruvate + CO2 + H2O</text>
        <dbReference type="Rhea" id="RHEA:21648"/>
        <dbReference type="ChEBI" id="CHEBI:15377"/>
        <dbReference type="ChEBI" id="CHEBI:15378"/>
        <dbReference type="ChEBI" id="CHEBI:16526"/>
        <dbReference type="ChEBI" id="CHEBI:18005"/>
        <dbReference type="ChEBI" id="CHEBI:29934"/>
        <dbReference type="EC" id="4.2.1.51"/>
    </reaction>
</comment>
<evidence type="ECO:0000256" key="6">
    <source>
        <dbReference type="ARBA" id="ARBA00023239"/>
    </source>
</evidence>
<dbReference type="Pfam" id="PF00800">
    <property type="entry name" value="PDT"/>
    <property type="match status" value="1"/>
</dbReference>
<sequence>MGLTLDLLVDSDLIIEKEFVVPISQNLMAKKGVSLENIKNVFSHSQAISQCQKYIEKHKLKTHFTLSTAVAAKSIKNINDSGAIGSKKAAEIYGLEILDENIQDTDNNQTRFVALGKKKTKPTGNDKTSILFTLHDNNPGRLYETLEIFAKNKINLSKIVSRPLKEGLGTYIFFVDFEGHSDDKKIKAILEKIEEKVYLLKVLGSYPIAEIGNINK</sequence>
<dbReference type="PANTHER" id="PTHR21022">
    <property type="entry name" value="PREPHENATE DEHYDRATASE P PROTEIN"/>
    <property type="match status" value="1"/>
</dbReference>
<proteinExistence type="predicted"/>
<dbReference type="Gene3D" id="3.30.70.260">
    <property type="match status" value="1"/>
</dbReference>
<dbReference type="Gene3D" id="3.40.190.10">
    <property type="entry name" value="Periplasmic binding protein-like II"/>
    <property type="match status" value="2"/>
</dbReference>
<dbReference type="InterPro" id="IPR002912">
    <property type="entry name" value="ACT_dom"/>
</dbReference>
<feature type="domain" description="ACT" evidence="9">
    <location>
        <begin position="130"/>
        <end position="207"/>
    </location>
</feature>
<evidence type="ECO:0000313" key="10">
    <source>
        <dbReference type="EMBL" id="KZX15965.1"/>
    </source>
</evidence>
<dbReference type="AlphaFoldDB" id="A0A166DUI2"/>
<feature type="domain" description="Prephenate dehydratase" evidence="8">
    <location>
        <begin position="1"/>
        <end position="117"/>
    </location>
</feature>
<dbReference type="EC" id="4.2.1.51" evidence="2"/>
<dbReference type="SUPFAM" id="SSF53850">
    <property type="entry name" value="Periplasmic binding protein-like II"/>
    <property type="match status" value="1"/>
</dbReference>
<evidence type="ECO:0000256" key="3">
    <source>
        <dbReference type="ARBA" id="ARBA00022605"/>
    </source>
</evidence>
<dbReference type="GO" id="GO:0005737">
    <property type="term" value="C:cytoplasm"/>
    <property type="evidence" value="ECO:0007669"/>
    <property type="project" value="TreeGrafter"/>
</dbReference>
<evidence type="ECO:0000256" key="2">
    <source>
        <dbReference type="ARBA" id="ARBA00013147"/>
    </source>
</evidence>
<dbReference type="CDD" id="cd04905">
    <property type="entry name" value="ACT_CM-PDT"/>
    <property type="match status" value="1"/>
</dbReference>
<evidence type="ECO:0000259" key="8">
    <source>
        <dbReference type="PROSITE" id="PS51171"/>
    </source>
</evidence>
<comment type="pathway">
    <text evidence="1">Amino-acid biosynthesis; L-phenylalanine biosynthesis; phenylpyruvate from prephenate: step 1/1.</text>
</comment>
<keyword evidence="11" id="KW-1185">Reference proteome</keyword>
<keyword evidence="4" id="KW-0057">Aromatic amino acid biosynthesis</keyword>
<dbReference type="InterPro" id="IPR018528">
    <property type="entry name" value="Preph_deHydtase_CS"/>
</dbReference>
<dbReference type="NCBIfam" id="NF008865">
    <property type="entry name" value="PRK11898.1"/>
    <property type="match status" value="1"/>
</dbReference>
<comment type="caution">
    <text evidence="10">The sequence shown here is derived from an EMBL/GenBank/DDBJ whole genome shotgun (WGS) entry which is preliminary data.</text>
</comment>
<dbReference type="PANTHER" id="PTHR21022:SF19">
    <property type="entry name" value="PREPHENATE DEHYDRATASE-RELATED"/>
    <property type="match status" value="1"/>
</dbReference>
<protein>
    <recommendedName>
        <fullName evidence="2">prephenate dehydratase</fullName>
        <ecNumber evidence="2">4.2.1.51</ecNumber>
    </recommendedName>
</protein>
<dbReference type="EMBL" id="LWMV01000021">
    <property type="protein sequence ID" value="KZX15965.1"/>
    <property type="molecule type" value="Genomic_DNA"/>
</dbReference>
<dbReference type="GO" id="GO:0009094">
    <property type="term" value="P:L-phenylalanine biosynthetic process"/>
    <property type="evidence" value="ECO:0007669"/>
    <property type="project" value="UniProtKB-KW"/>
</dbReference>
<dbReference type="Pfam" id="PF01842">
    <property type="entry name" value="ACT"/>
    <property type="match status" value="1"/>
</dbReference>
<accession>A0A166DUI2</accession>
<dbReference type="FunFam" id="3.30.70.260:FF:000012">
    <property type="entry name" value="Prephenate dehydratase"/>
    <property type="match status" value="1"/>
</dbReference>
<gene>
    <name evidence="10" type="primary">pheA</name>
    <name evidence="10" type="ORF">MBCUR_01400</name>
</gene>
<dbReference type="InterPro" id="IPR001086">
    <property type="entry name" value="Preph_deHydtase"/>
</dbReference>
<name>A0A166DUI2_9EURY</name>
<evidence type="ECO:0000259" key="9">
    <source>
        <dbReference type="PROSITE" id="PS51671"/>
    </source>
</evidence>
<organism evidence="10 11">
    <name type="scientific">Methanobrevibacter curvatus</name>
    <dbReference type="NCBI Taxonomy" id="49547"/>
    <lineage>
        <taxon>Archaea</taxon>
        <taxon>Methanobacteriati</taxon>
        <taxon>Methanobacteriota</taxon>
        <taxon>Methanomada group</taxon>
        <taxon>Methanobacteria</taxon>
        <taxon>Methanobacteriales</taxon>
        <taxon>Methanobacteriaceae</taxon>
        <taxon>Methanobrevibacter</taxon>
    </lineage>
</organism>
<dbReference type="STRING" id="49547.MBCUR_01400"/>
<evidence type="ECO:0000256" key="7">
    <source>
        <dbReference type="ARBA" id="ARBA00047848"/>
    </source>
</evidence>
<dbReference type="SUPFAM" id="SSF55021">
    <property type="entry name" value="ACT-like"/>
    <property type="match status" value="1"/>
</dbReference>